<dbReference type="Proteomes" id="UP000657918">
    <property type="component" value="Unassembled WGS sequence"/>
</dbReference>
<organism evidence="2 3">
    <name type="scientific">Salix dunnii</name>
    <dbReference type="NCBI Taxonomy" id="1413687"/>
    <lineage>
        <taxon>Eukaryota</taxon>
        <taxon>Viridiplantae</taxon>
        <taxon>Streptophyta</taxon>
        <taxon>Embryophyta</taxon>
        <taxon>Tracheophyta</taxon>
        <taxon>Spermatophyta</taxon>
        <taxon>Magnoliopsida</taxon>
        <taxon>eudicotyledons</taxon>
        <taxon>Gunneridae</taxon>
        <taxon>Pentapetalae</taxon>
        <taxon>rosids</taxon>
        <taxon>fabids</taxon>
        <taxon>Malpighiales</taxon>
        <taxon>Salicaceae</taxon>
        <taxon>Saliceae</taxon>
        <taxon>Salix</taxon>
    </lineage>
</organism>
<name>A0A835JGK7_9ROSI</name>
<evidence type="ECO:0000313" key="2">
    <source>
        <dbReference type="EMBL" id="KAF9668328.1"/>
    </source>
</evidence>
<sequence>MRTAYSPLLPLLLFSTIMLSLLHPSSCRHISRATYEEKHQLNTEFSSPLPQHKPAIAHTMKFNKDDKVKNLYAASHKLVPGNVIWQHFISPSWKTTPYIMHILLFSQTKNILLLSIPTIHVMGNKNSQMFLIFLIEFLVLVHGTSCRDTKRSTSSRETEHSLMFLQPLYSIFKASESSTNKINAVHTVSRRFVPGGPDPHFTSPFFHL</sequence>
<keyword evidence="1" id="KW-0732">Signal</keyword>
<evidence type="ECO:0000313" key="3">
    <source>
        <dbReference type="Proteomes" id="UP000657918"/>
    </source>
</evidence>
<keyword evidence="3" id="KW-1185">Reference proteome</keyword>
<dbReference type="AlphaFoldDB" id="A0A835JGK7"/>
<evidence type="ECO:0000256" key="1">
    <source>
        <dbReference type="SAM" id="SignalP"/>
    </source>
</evidence>
<protein>
    <submittedName>
        <fullName evidence="2">Uncharacterized protein</fullName>
    </submittedName>
</protein>
<reference evidence="2 3" key="1">
    <citation type="submission" date="2020-10" db="EMBL/GenBank/DDBJ databases">
        <title>Plant Genome Project.</title>
        <authorList>
            <person name="Zhang R.-G."/>
        </authorList>
    </citation>
    <scope>NUCLEOTIDE SEQUENCE [LARGE SCALE GENOMIC DNA]</scope>
    <source>
        <strain evidence="2">FAFU-HL-1</strain>
        <tissue evidence="2">Leaf</tissue>
    </source>
</reference>
<comment type="caution">
    <text evidence="2">The sequence shown here is derived from an EMBL/GenBank/DDBJ whole genome shotgun (WGS) entry which is preliminary data.</text>
</comment>
<dbReference type="EMBL" id="JADGMS010000015">
    <property type="protein sequence ID" value="KAF9668328.1"/>
    <property type="molecule type" value="Genomic_DNA"/>
</dbReference>
<accession>A0A835JGK7</accession>
<gene>
    <name evidence="2" type="ORF">SADUNF_Sadunf15G0117300</name>
</gene>
<dbReference type="PANTHER" id="PTHR35472:SF6">
    <property type="entry name" value="CLAVATA3_ESR (CLE) GENE FAMILY MEMBER MTCLE10"/>
    <property type="match status" value="1"/>
</dbReference>
<dbReference type="InterPro" id="IPR055317">
    <property type="entry name" value="CLE14-like"/>
</dbReference>
<feature type="signal peptide" evidence="1">
    <location>
        <begin position="1"/>
        <end position="27"/>
    </location>
</feature>
<proteinExistence type="predicted"/>
<feature type="chain" id="PRO_5032494182" evidence="1">
    <location>
        <begin position="28"/>
        <end position="208"/>
    </location>
</feature>
<dbReference type="PANTHER" id="PTHR35472">
    <property type="match status" value="1"/>
</dbReference>
<dbReference type="OrthoDB" id="813332at2759"/>